<dbReference type="EMBL" id="CM001197">
    <property type="protein sequence ID" value="EGP90081.1"/>
    <property type="molecule type" value="Genomic_DNA"/>
</dbReference>
<dbReference type="InParanoid" id="F9X4P6"/>
<dbReference type="OrthoDB" id="2562743at2759"/>
<feature type="region of interest" description="Disordered" evidence="2">
    <location>
        <begin position="117"/>
        <end position="140"/>
    </location>
</feature>
<evidence type="ECO:0000256" key="1">
    <source>
        <dbReference type="SAM" id="Coils"/>
    </source>
</evidence>
<dbReference type="RefSeq" id="XP_003855105.1">
    <property type="nucleotide sequence ID" value="XM_003855057.1"/>
</dbReference>
<reference evidence="3 4" key="1">
    <citation type="journal article" date="2011" name="PLoS Genet.">
        <title>Finished genome of the fungal wheat pathogen Mycosphaerella graminicola reveals dispensome structure, chromosome plasticity, and stealth pathogenesis.</title>
        <authorList>
            <person name="Goodwin S.B."/>
            <person name="Ben M'barek S."/>
            <person name="Dhillon B."/>
            <person name="Wittenberg A.H.J."/>
            <person name="Crane C.F."/>
            <person name="Hane J.K."/>
            <person name="Foster A.J."/>
            <person name="Van der Lee T.A.J."/>
            <person name="Grimwood J."/>
            <person name="Aerts A."/>
            <person name="Antoniw J."/>
            <person name="Bailey A."/>
            <person name="Bluhm B."/>
            <person name="Bowler J."/>
            <person name="Bristow J."/>
            <person name="van der Burgt A."/>
            <person name="Canto-Canche B."/>
            <person name="Churchill A.C.L."/>
            <person name="Conde-Ferraez L."/>
            <person name="Cools H.J."/>
            <person name="Coutinho P.M."/>
            <person name="Csukai M."/>
            <person name="Dehal P."/>
            <person name="De Wit P."/>
            <person name="Donzelli B."/>
            <person name="van de Geest H.C."/>
            <person name="van Ham R.C.H.J."/>
            <person name="Hammond-Kosack K.E."/>
            <person name="Henrissat B."/>
            <person name="Kilian A."/>
            <person name="Kobayashi A.K."/>
            <person name="Koopmann E."/>
            <person name="Kourmpetis Y."/>
            <person name="Kuzniar A."/>
            <person name="Lindquist E."/>
            <person name="Lombard V."/>
            <person name="Maliepaard C."/>
            <person name="Martins N."/>
            <person name="Mehrabi R."/>
            <person name="Nap J.P.H."/>
            <person name="Ponomarenko A."/>
            <person name="Rudd J.J."/>
            <person name="Salamov A."/>
            <person name="Schmutz J."/>
            <person name="Schouten H.J."/>
            <person name="Shapiro H."/>
            <person name="Stergiopoulos I."/>
            <person name="Torriani S.F.F."/>
            <person name="Tu H."/>
            <person name="de Vries R.P."/>
            <person name="Waalwijk C."/>
            <person name="Ware S.B."/>
            <person name="Wiebenga A."/>
            <person name="Zwiers L.-H."/>
            <person name="Oliver R.P."/>
            <person name="Grigoriev I.V."/>
            <person name="Kema G.H.J."/>
        </authorList>
    </citation>
    <scope>NUCLEOTIDE SEQUENCE [LARGE SCALE GENOMIC DNA]</scope>
    <source>
        <strain evidence="4">CBS 115943 / IPO323</strain>
    </source>
</reference>
<dbReference type="PANTHER" id="PTHR21974">
    <property type="entry name" value="RE15880P"/>
    <property type="match status" value="1"/>
</dbReference>
<keyword evidence="1" id="KW-0175">Coiled coil</keyword>
<gene>
    <name evidence="3" type="ORF">MYCGRDRAFT_68859</name>
</gene>
<evidence type="ECO:0000256" key="2">
    <source>
        <dbReference type="SAM" id="MobiDB-lite"/>
    </source>
</evidence>
<protein>
    <submittedName>
        <fullName evidence="3">Uncharacterized protein</fullName>
    </submittedName>
</protein>
<evidence type="ECO:0000313" key="3">
    <source>
        <dbReference type="EMBL" id="EGP90081.1"/>
    </source>
</evidence>
<proteinExistence type="predicted"/>
<dbReference type="OMA" id="FRRFAHK"/>
<feature type="compositionally biased region" description="Basic and acidic residues" evidence="2">
    <location>
        <begin position="126"/>
        <end position="140"/>
    </location>
</feature>
<sequence length="321" mass="35556">MSQLSGTLREAADNNAELLSELSVTDYAPSSLGQNVSYIADLKAQIASTDEELARLHKITEDEKKDHIRYRDSNVKRWAHKLGGSKGKAKFESRSEKEEREFLDAWQAERSAKESRDELAAALAGAEKDHSHLDSEAKRHDKAQAALDALYQSIFDGPTPDVPGEDQMESNLQQAKQHFDQSQAQTGTENMALQALQRADQTLFKAAKYMEDALDMSRADMFGGGTFVDMMERDALANVRELRSACPIPDMDQHDRIKNSNAQLHNAIGHLKSQLDQQASRQKSADAGVRNAAANLEGTRKELQRIRAQAFEMVNGAQGAS</sequence>
<dbReference type="eggNOG" id="ENOG502RXPA">
    <property type="taxonomic scope" value="Eukaryota"/>
</dbReference>
<feature type="coiled-coil region" evidence="1">
    <location>
        <begin position="1"/>
        <end position="59"/>
    </location>
</feature>
<dbReference type="AlphaFoldDB" id="F9X4P6"/>
<accession>F9X4P6</accession>
<name>F9X4P6_ZYMTI</name>
<dbReference type="KEGG" id="ztr:MYCGRDRAFT_68859"/>
<dbReference type="HOGENOM" id="CLU_044873_1_0_1"/>
<organism evidence="3 4">
    <name type="scientific">Zymoseptoria tritici (strain CBS 115943 / IPO323)</name>
    <name type="common">Speckled leaf blotch fungus</name>
    <name type="synonym">Septoria tritici</name>
    <dbReference type="NCBI Taxonomy" id="336722"/>
    <lineage>
        <taxon>Eukaryota</taxon>
        <taxon>Fungi</taxon>
        <taxon>Dikarya</taxon>
        <taxon>Ascomycota</taxon>
        <taxon>Pezizomycotina</taxon>
        <taxon>Dothideomycetes</taxon>
        <taxon>Dothideomycetidae</taxon>
        <taxon>Mycosphaerellales</taxon>
        <taxon>Mycosphaerellaceae</taxon>
        <taxon>Zymoseptoria</taxon>
    </lineage>
</organism>
<evidence type="ECO:0000313" key="4">
    <source>
        <dbReference type="Proteomes" id="UP000008062"/>
    </source>
</evidence>
<dbReference type="PANTHER" id="PTHR21974:SF2">
    <property type="entry name" value="RE15880P"/>
    <property type="match status" value="1"/>
</dbReference>
<keyword evidence="4" id="KW-1185">Reference proteome</keyword>
<dbReference type="Proteomes" id="UP000008062">
    <property type="component" value="Chromosome 2"/>
</dbReference>
<dbReference type="GeneID" id="13400047"/>